<sequence>MASLLLSLFAFSLFKIAYAAAPAGPIPRSVTWAPKSYGVEGPWWAVRTQLGTPPQIIDLLPGGSFQSVVLGSEVCGGTSCDAQTAGLYNSDASSTAFTQTGPPSVTNGTNFMTRGINYTFVFDTMSPVTNIEGAPDVHIPSFDMVVWTAGSNEFPGGSKYGLQIGNLALGATDINQSWPNDGEPRANGTLVPSFLFDAGITPSNSYGLHVGSVAMGIPPSLYFGGYEQSRVLGLVTAQDYGLNFLPIDLLDISIGVAVGNSPFDFSSKAGLLASGNASIGPALQVHVDYNPPYISLPRSTCDAIAAELPVHFEPSLGLYLWNTTNPNYTTIVTSPSFLGFTFRLNASISQNMTINVPFSLLNLTLTPPAVTQPTAYLPCSPLSDNGQPNLGRAFAQAAFVGVNWQTDGQGTWFMAQAPGPNTPSAPEGVATSLQAFDRFIVPSSNDWVDTWKLTWKPIGADTVHVNSSTPGVTVSPSPKSTSAPSSPISPGAIAGIAIGAICGVVLIGTGVWYIIRRAKRSRRGTGSSFNMLSPRQDPPIAMYHGYKRDGGFGPQEVHGSSAPGAQQMPTPQTKYYHREELQGDHEHPPKRNTRYTREGFPGEHAYELQSQEL</sequence>
<evidence type="ECO:0000256" key="1">
    <source>
        <dbReference type="SAM" id="MobiDB-lite"/>
    </source>
</evidence>
<dbReference type="OrthoDB" id="4074350at2759"/>
<keyword evidence="3" id="KW-0732">Signal</keyword>
<dbReference type="Gene3D" id="2.40.70.10">
    <property type="entry name" value="Acid Proteases"/>
    <property type="match status" value="2"/>
</dbReference>
<organism evidence="4 5">
    <name type="scientific">Lachnellula occidentalis</name>
    <dbReference type="NCBI Taxonomy" id="215460"/>
    <lineage>
        <taxon>Eukaryota</taxon>
        <taxon>Fungi</taxon>
        <taxon>Dikarya</taxon>
        <taxon>Ascomycota</taxon>
        <taxon>Pezizomycotina</taxon>
        <taxon>Leotiomycetes</taxon>
        <taxon>Helotiales</taxon>
        <taxon>Lachnaceae</taxon>
        <taxon>Lachnellula</taxon>
    </lineage>
</organism>
<keyword evidence="2" id="KW-0812">Transmembrane</keyword>
<accession>A0A8H8RQM2</accession>
<evidence type="ECO:0008006" key="6">
    <source>
        <dbReference type="Google" id="ProtNLM"/>
    </source>
</evidence>
<keyword evidence="2" id="KW-0472">Membrane</keyword>
<evidence type="ECO:0000256" key="3">
    <source>
        <dbReference type="SAM" id="SignalP"/>
    </source>
</evidence>
<dbReference type="EMBL" id="QGMI01000530">
    <property type="protein sequence ID" value="TVY39363.1"/>
    <property type="molecule type" value="Genomic_DNA"/>
</dbReference>
<evidence type="ECO:0000313" key="5">
    <source>
        <dbReference type="Proteomes" id="UP000443090"/>
    </source>
</evidence>
<dbReference type="SUPFAM" id="SSF50630">
    <property type="entry name" value="Acid proteases"/>
    <property type="match status" value="1"/>
</dbReference>
<proteinExistence type="predicted"/>
<feature type="region of interest" description="Disordered" evidence="1">
    <location>
        <begin position="551"/>
        <end position="613"/>
    </location>
</feature>
<dbReference type="InterPro" id="IPR021109">
    <property type="entry name" value="Peptidase_aspartic_dom_sf"/>
</dbReference>
<keyword evidence="5" id="KW-1185">Reference proteome</keyword>
<comment type="caution">
    <text evidence="4">The sequence shown here is derived from an EMBL/GenBank/DDBJ whole genome shotgun (WGS) entry which is preliminary data.</text>
</comment>
<protein>
    <recommendedName>
        <fullName evidence="6">Peptidase A1 domain-containing protein</fullName>
    </recommendedName>
</protein>
<name>A0A8H8RQM2_9HELO</name>
<feature type="transmembrane region" description="Helical" evidence="2">
    <location>
        <begin position="492"/>
        <end position="515"/>
    </location>
</feature>
<feature type="chain" id="PRO_5034274083" description="Peptidase A1 domain-containing protein" evidence="3">
    <location>
        <begin position="20"/>
        <end position="613"/>
    </location>
</feature>
<feature type="region of interest" description="Disordered" evidence="1">
    <location>
        <begin position="466"/>
        <end position="487"/>
    </location>
</feature>
<evidence type="ECO:0000256" key="2">
    <source>
        <dbReference type="SAM" id="Phobius"/>
    </source>
</evidence>
<dbReference type="PANTHER" id="PTHR16861:SF4">
    <property type="entry name" value="SH3 DOMAIN PROTEIN (AFU_ORTHOLOGUE AFUA_1G13610)"/>
    <property type="match status" value="1"/>
</dbReference>
<dbReference type="Proteomes" id="UP000443090">
    <property type="component" value="Unassembled WGS sequence"/>
</dbReference>
<keyword evidence="2" id="KW-1133">Transmembrane helix</keyword>
<dbReference type="PANTHER" id="PTHR16861">
    <property type="entry name" value="GLYCOPROTEIN 38"/>
    <property type="match status" value="1"/>
</dbReference>
<gene>
    <name evidence="4" type="ORF">LOCC1_G004300</name>
</gene>
<feature type="compositionally biased region" description="Polar residues" evidence="1">
    <location>
        <begin position="563"/>
        <end position="573"/>
    </location>
</feature>
<evidence type="ECO:0000313" key="4">
    <source>
        <dbReference type="EMBL" id="TVY39363.1"/>
    </source>
</evidence>
<reference evidence="4 5" key="1">
    <citation type="submission" date="2018-05" db="EMBL/GenBank/DDBJ databases">
        <title>Genome sequencing and assembly of the regulated plant pathogen Lachnellula willkommii and related sister species for the development of diagnostic species identification markers.</title>
        <authorList>
            <person name="Giroux E."/>
            <person name="Bilodeau G."/>
        </authorList>
    </citation>
    <scope>NUCLEOTIDE SEQUENCE [LARGE SCALE GENOMIC DNA]</scope>
    <source>
        <strain evidence="4 5">CBS 160.35</strain>
    </source>
</reference>
<dbReference type="AlphaFoldDB" id="A0A8H8RQM2"/>
<feature type="compositionally biased region" description="Basic and acidic residues" evidence="1">
    <location>
        <begin position="576"/>
        <end position="606"/>
    </location>
</feature>
<feature type="signal peptide" evidence="3">
    <location>
        <begin position="1"/>
        <end position="19"/>
    </location>
</feature>